<feature type="coiled-coil region" evidence="2">
    <location>
        <begin position="688"/>
        <end position="715"/>
    </location>
</feature>
<feature type="compositionally biased region" description="Polar residues" evidence="3">
    <location>
        <begin position="562"/>
        <end position="585"/>
    </location>
</feature>
<feature type="region of interest" description="Disordered" evidence="3">
    <location>
        <begin position="552"/>
        <end position="585"/>
    </location>
</feature>
<evidence type="ECO:0000313" key="4">
    <source>
        <dbReference type="EMBL" id="UJO17651.1"/>
    </source>
</evidence>
<dbReference type="KEGG" id="ffu:CLAFUR5_05670"/>
<evidence type="ECO:0000256" key="3">
    <source>
        <dbReference type="SAM" id="MobiDB-lite"/>
    </source>
</evidence>
<evidence type="ECO:0000313" key="5">
    <source>
        <dbReference type="Proteomes" id="UP000756132"/>
    </source>
</evidence>
<sequence length="738" mass="80817">MKKRQRTSAAREDAEEWEVQAVTDSRLKLEYTVRWNDGSSTNEPLENLIPGSGEAVAEFHRQHPRKPNLEHIRNTDHPQPQLSEQLSAQLRALQGEYDALQRAFGALQNRHGLLWDTNQALVHENQMLKVPRLADATDPAPFAPHQKAMLEENARLKGDLQRVQERTNEANAIAEHWKMRAGSLADVDRLSQQLIAHNKRLLAQNAELWAKVRVNAGSTPSSASQQAPDQPNVPNQHPPAGLTVPRTGISSSKDTPDSIPKDNETQPLQEPSRSSVPNGSSPATPEMLSNTLIPHQSQTSITFAPGTPASTSKVPSQALKPLSTAGSPASQAHFNKLAGLKCHHCYHEHSNCSYVPGVECATCEKFGRDCREVARNEDGSFPLPRATLRQQRLRETKSLQAEQAKHAGDDVPVVVPYEMLKPNGTKAAPADKPDMQPKDLDDDDNDDGTSLFIPEQKHRSSGLGEKQSPAAPPNQTEWTIPRAGHGRTDWAAEAKVRCHACYHTGFKCKYVPGQDCYQCTRTDGGRARRICTLVETEDGAAPLPHNVLRAGQRKEKLRNEAKSTATATDGAPTTNGTPTAKASSATLSTFRKDNDNLKAEVRTLKAAQGAMEDTWSKQISLLEEALSKYPVNGTAESLPACRKCGSTESVGLREVPNGRLNLCHTCGLQMARQGKPVEQHDRELREEIGRLKAENLALSTEIAALKQRLATVENAVVGWGPTQLDSGHETNTVDLTED</sequence>
<keyword evidence="5" id="KW-1185">Reference proteome</keyword>
<feature type="compositionally biased region" description="Basic and acidic residues" evidence="3">
    <location>
        <begin position="429"/>
        <end position="439"/>
    </location>
</feature>
<feature type="region of interest" description="Disordered" evidence="3">
    <location>
        <begin position="300"/>
        <end position="328"/>
    </location>
</feature>
<feature type="compositionally biased region" description="Polar residues" evidence="3">
    <location>
        <begin position="300"/>
        <end position="315"/>
    </location>
</feature>
<keyword evidence="2" id="KW-0175">Coiled coil</keyword>
<dbReference type="InterPro" id="IPR016197">
    <property type="entry name" value="Chromo-like_dom_sf"/>
</dbReference>
<dbReference type="SUPFAM" id="SSF54160">
    <property type="entry name" value="Chromo domain-like"/>
    <property type="match status" value="1"/>
</dbReference>
<evidence type="ECO:0000256" key="2">
    <source>
        <dbReference type="SAM" id="Coils"/>
    </source>
</evidence>
<dbReference type="AlphaFoldDB" id="A0A9Q8LHR3"/>
<comment type="subunit">
    <text evidence="1">Component of the NuA4 histone acetyltransferase complex.</text>
</comment>
<name>A0A9Q8LHR3_PASFU</name>
<dbReference type="Proteomes" id="UP000756132">
    <property type="component" value="Chromosome 5"/>
</dbReference>
<protein>
    <recommendedName>
        <fullName evidence="6">GATA-type domain-containing protein</fullName>
    </recommendedName>
</protein>
<proteinExistence type="predicted"/>
<gene>
    <name evidence="4" type="ORF">CLAFUR5_05670</name>
</gene>
<feature type="compositionally biased region" description="Polar residues" evidence="3">
    <location>
        <begin position="265"/>
        <end position="288"/>
    </location>
</feature>
<feature type="coiled-coil region" evidence="2">
    <location>
        <begin position="83"/>
        <end position="110"/>
    </location>
</feature>
<dbReference type="RefSeq" id="XP_047762017.1">
    <property type="nucleotide sequence ID" value="XM_047904818.1"/>
</dbReference>
<feature type="compositionally biased region" description="Polar residues" evidence="3">
    <location>
        <begin position="217"/>
        <end position="235"/>
    </location>
</feature>
<evidence type="ECO:0008006" key="6">
    <source>
        <dbReference type="Google" id="ProtNLM"/>
    </source>
</evidence>
<reference evidence="4" key="1">
    <citation type="submission" date="2021-12" db="EMBL/GenBank/DDBJ databases">
        <authorList>
            <person name="Zaccaron A."/>
            <person name="Stergiopoulos I."/>
        </authorList>
    </citation>
    <scope>NUCLEOTIDE SEQUENCE</scope>
    <source>
        <strain evidence="4">Race5_Kim</strain>
    </source>
</reference>
<accession>A0A9Q8LHR3</accession>
<dbReference type="OrthoDB" id="10618862at2759"/>
<feature type="compositionally biased region" description="Basic and acidic residues" evidence="3">
    <location>
        <begin position="254"/>
        <end position="264"/>
    </location>
</feature>
<dbReference type="EMBL" id="CP090167">
    <property type="protein sequence ID" value="UJO17651.1"/>
    <property type="molecule type" value="Genomic_DNA"/>
</dbReference>
<feature type="region of interest" description="Disordered" evidence="3">
    <location>
        <begin position="422"/>
        <end position="484"/>
    </location>
</feature>
<feature type="region of interest" description="Disordered" evidence="3">
    <location>
        <begin position="217"/>
        <end position="288"/>
    </location>
</feature>
<dbReference type="Gene3D" id="2.40.50.40">
    <property type="match status" value="1"/>
</dbReference>
<organism evidence="4 5">
    <name type="scientific">Passalora fulva</name>
    <name type="common">Tomato leaf mold</name>
    <name type="synonym">Cladosporium fulvum</name>
    <dbReference type="NCBI Taxonomy" id="5499"/>
    <lineage>
        <taxon>Eukaryota</taxon>
        <taxon>Fungi</taxon>
        <taxon>Dikarya</taxon>
        <taxon>Ascomycota</taxon>
        <taxon>Pezizomycotina</taxon>
        <taxon>Dothideomycetes</taxon>
        <taxon>Dothideomycetidae</taxon>
        <taxon>Mycosphaerellales</taxon>
        <taxon>Mycosphaerellaceae</taxon>
        <taxon>Fulvia</taxon>
    </lineage>
</organism>
<evidence type="ECO:0000256" key="1">
    <source>
        <dbReference type="ARBA" id="ARBA00011353"/>
    </source>
</evidence>
<reference evidence="4" key="2">
    <citation type="journal article" date="2022" name="Microb. Genom.">
        <title>A chromosome-scale genome assembly of the tomato pathogen Cladosporium fulvum reveals a compartmentalized genome architecture and the presence of a dispensable chromosome.</title>
        <authorList>
            <person name="Zaccaron A.Z."/>
            <person name="Chen L.H."/>
            <person name="Samaras A."/>
            <person name="Stergiopoulos I."/>
        </authorList>
    </citation>
    <scope>NUCLEOTIDE SEQUENCE</scope>
    <source>
        <strain evidence="4">Race5_Kim</strain>
    </source>
</reference>
<feature type="compositionally biased region" description="Basic and acidic residues" evidence="3">
    <location>
        <begin position="552"/>
        <end position="561"/>
    </location>
</feature>
<dbReference type="GeneID" id="71985548"/>